<feature type="domain" description="Putative amidase" evidence="3">
    <location>
        <begin position="334"/>
        <end position="468"/>
    </location>
</feature>
<dbReference type="Gene3D" id="2.60.40.10">
    <property type="entry name" value="Immunoglobulins"/>
    <property type="match status" value="1"/>
</dbReference>
<dbReference type="PANTHER" id="PTHR40032:SF1">
    <property type="entry name" value="EXPORTED PROTEIN"/>
    <property type="match status" value="1"/>
</dbReference>
<evidence type="ECO:0000313" key="5">
    <source>
        <dbReference type="Proteomes" id="UP000293289"/>
    </source>
</evidence>
<dbReference type="SUPFAM" id="SSF54001">
    <property type="entry name" value="Cysteine proteinases"/>
    <property type="match status" value="1"/>
</dbReference>
<accession>A0A4Q7MLC9</accession>
<dbReference type="SUPFAM" id="SSF81296">
    <property type="entry name" value="E set domains"/>
    <property type="match status" value="1"/>
</dbReference>
<dbReference type="PANTHER" id="PTHR40032">
    <property type="entry name" value="EXPORTED PROTEIN-RELATED"/>
    <property type="match status" value="1"/>
</dbReference>
<evidence type="ECO:0000256" key="1">
    <source>
        <dbReference type="SAM" id="MobiDB-lite"/>
    </source>
</evidence>
<dbReference type="AlphaFoldDB" id="A0A4Q7MLC9"/>
<feature type="domain" description="IPT/TIG" evidence="2">
    <location>
        <begin position="210"/>
        <end position="264"/>
    </location>
</feature>
<reference evidence="4 5" key="1">
    <citation type="submission" date="2019-02" db="EMBL/GenBank/DDBJ databases">
        <title>Genomic Encyclopedia of Type Strains, Phase IV (KMG-IV): sequencing the most valuable type-strain genomes for metagenomic binning, comparative biology and taxonomic classification.</title>
        <authorList>
            <person name="Goeker M."/>
        </authorList>
    </citation>
    <scope>NUCLEOTIDE SEQUENCE [LARGE SCALE GENOMIC DNA]</scope>
    <source>
        <strain evidence="4 5">DSM 43045</strain>
    </source>
</reference>
<sequence>MVCCRVPLNADTGIFAVPHTPHTPELPLRFRSTFRAATAGLDDPSSIDAVDGPAAPEPDDAVETNVDGPAAPEPDDAVETAVAVEQDDAASLLEPAAVEPEPTAAAHEEPREEPALEPQEPAKRPGPRHRAERLRNRRPSGASFRRTIALGCASAIMGVSAFGAVAASADDDASSATAVSANAADRATPTDTIATPDGEAGADDGPTVMSDLSVAAAPFTGGTQVTVTGEELDQVGAVLVGGAPATIVAADERTITFAVPAVDDAALGTTAPVEFTDAAGRPVDVETPTAVVAAGTSVVQPLEGELTGAPEAEVPTAPRTLSLTYTSDPGIDAQVGYVLAYWSSYNSAEYPVIEGYDCANFASQSLIARGWAMDGGWYLDRATGAMSPTWASSTALRDYLLTRTDRATYLDDGQRSLVKAGDIAQFDWDGSGDRDHTAVVTRVEHTETGTKVWVGGHTKDADYWDVDTALATGGGSVSYFSIR</sequence>
<dbReference type="InterPro" id="IPR014756">
    <property type="entry name" value="Ig_E-set"/>
</dbReference>
<comment type="caution">
    <text evidence="4">The sequence shown here is derived from an EMBL/GenBank/DDBJ whole genome shotgun (WGS) entry which is preliminary data.</text>
</comment>
<dbReference type="Proteomes" id="UP000293289">
    <property type="component" value="Unassembled WGS sequence"/>
</dbReference>
<dbReference type="CDD" id="cd00603">
    <property type="entry name" value="IPT_PCSR"/>
    <property type="match status" value="1"/>
</dbReference>
<evidence type="ECO:0000259" key="3">
    <source>
        <dbReference type="Pfam" id="PF12671"/>
    </source>
</evidence>
<name>A0A4Q7MLC9_9MICO</name>
<dbReference type="GO" id="GO:0005975">
    <property type="term" value="P:carbohydrate metabolic process"/>
    <property type="evidence" value="ECO:0007669"/>
    <property type="project" value="UniProtKB-ARBA"/>
</dbReference>
<dbReference type="InterPro" id="IPR024301">
    <property type="entry name" value="Amidase_6"/>
</dbReference>
<evidence type="ECO:0000313" key="4">
    <source>
        <dbReference type="EMBL" id="RZS68767.1"/>
    </source>
</evidence>
<protein>
    <submittedName>
        <fullName evidence="4">IPT/TIG domain-containing protein</fullName>
    </submittedName>
</protein>
<dbReference type="InterPro" id="IPR038765">
    <property type="entry name" value="Papain-like_cys_pep_sf"/>
</dbReference>
<feature type="region of interest" description="Disordered" evidence="1">
    <location>
        <begin position="99"/>
        <end position="141"/>
    </location>
</feature>
<feature type="compositionally biased region" description="Basic residues" evidence="1">
    <location>
        <begin position="125"/>
        <end position="138"/>
    </location>
</feature>
<dbReference type="InterPro" id="IPR013783">
    <property type="entry name" value="Ig-like_fold"/>
</dbReference>
<feature type="region of interest" description="Disordered" evidence="1">
    <location>
        <begin position="41"/>
        <end position="76"/>
    </location>
</feature>
<proteinExistence type="predicted"/>
<dbReference type="InterPro" id="IPR002909">
    <property type="entry name" value="IPT_dom"/>
</dbReference>
<keyword evidence="5" id="KW-1185">Reference proteome</keyword>
<organism evidence="4 5">
    <name type="scientific">Agromyces ramosus</name>
    <dbReference type="NCBI Taxonomy" id="33879"/>
    <lineage>
        <taxon>Bacteria</taxon>
        <taxon>Bacillati</taxon>
        <taxon>Actinomycetota</taxon>
        <taxon>Actinomycetes</taxon>
        <taxon>Micrococcales</taxon>
        <taxon>Microbacteriaceae</taxon>
        <taxon>Agromyces</taxon>
    </lineage>
</organism>
<dbReference type="Pfam" id="PF12671">
    <property type="entry name" value="Amidase_6"/>
    <property type="match status" value="1"/>
</dbReference>
<dbReference type="Pfam" id="PF01833">
    <property type="entry name" value="TIG"/>
    <property type="match status" value="1"/>
</dbReference>
<gene>
    <name evidence="4" type="ORF">EV187_1205</name>
</gene>
<dbReference type="EMBL" id="SGWY01000001">
    <property type="protein sequence ID" value="RZS68767.1"/>
    <property type="molecule type" value="Genomic_DNA"/>
</dbReference>
<evidence type="ECO:0000259" key="2">
    <source>
        <dbReference type="Pfam" id="PF01833"/>
    </source>
</evidence>